<organism evidence="2 3">
    <name type="scientific">Nocardiopsis algeriensis</name>
    <dbReference type="NCBI Taxonomy" id="1478215"/>
    <lineage>
        <taxon>Bacteria</taxon>
        <taxon>Bacillati</taxon>
        <taxon>Actinomycetota</taxon>
        <taxon>Actinomycetes</taxon>
        <taxon>Streptosporangiales</taxon>
        <taxon>Nocardiopsidaceae</taxon>
        <taxon>Nocardiopsis</taxon>
    </lineage>
</organism>
<dbReference type="RefSeq" id="WP_184292609.1">
    <property type="nucleotide sequence ID" value="NZ_JACHJO010000009.1"/>
</dbReference>
<evidence type="ECO:0000313" key="3">
    <source>
        <dbReference type="Proteomes" id="UP000536604"/>
    </source>
</evidence>
<dbReference type="AlphaFoldDB" id="A0A841ISA1"/>
<proteinExistence type="predicted"/>
<sequence>MVEPSWTVTPSRERGLGALFSWSWSCTARDPDESGGARCSRTGMAFSEDEAHEAARKHARAHRRTN</sequence>
<protein>
    <submittedName>
        <fullName evidence="2">Uncharacterized protein</fullName>
    </submittedName>
</protein>
<name>A0A841ISA1_9ACTN</name>
<dbReference type="EMBL" id="JACHJO010000009">
    <property type="protein sequence ID" value="MBB6121144.1"/>
    <property type="molecule type" value="Genomic_DNA"/>
</dbReference>
<comment type="caution">
    <text evidence="2">The sequence shown here is derived from an EMBL/GenBank/DDBJ whole genome shotgun (WGS) entry which is preliminary data.</text>
</comment>
<dbReference type="Proteomes" id="UP000536604">
    <property type="component" value="Unassembled WGS sequence"/>
</dbReference>
<keyword evidence="3" id="KW-1185">Reference proteome</keyword>
<gene>
    <name evidence="2" type="ORF">FHS13_003112</name>
</gene>
<evidence type="ECO:0000256" key="1">
    <source>
        <dbReference type="SAM" id="MobiDB-lite"/>
    </source>
</evidence>
<evidence type="ECO:0000313" key="2">
    <source>
        <dbReference type="EMBL" id="MBB6121144.1"/>
    </source>
</evidence>
<feature type="region of interest" description="Disordered" evidence="1">
    <location>
        <begin position="47"/>
        <end position="66"/>
    </location>
</feature>
<accession>A0A841ISA1</accession>
<feature type="compositionally biased region" description="Basic residues" evidence="1">
    <location>
        <begin position="55"/>
        <end position="66"/>
    </location>
</feature>
<reference evidence="2 3" key="1">
    <citation type="submission" date="2020-08" db="EMBL/GenBank/DDBJ databases">
        <title>Genomic Encyclopedia of Type Strains, Phase III (KMG-III): the genomes of soil and plant-associated and newly described type strains.</title>
        <authorList>
            <person name="Whitman W."/>
        </authorList>
    </citation>
    <scope>NUCLEOTIDE SEQUENCE [LARGE SCALE GENOMIC DNA]</scope>
    <source>
        <strain evidence="2 3">CECT 8712</strain>
    </source>
</reference>